<sequence length="275" mass="30605">MPTPLYISQNFRLAMASSSIPHDTAALVSAVLEGILYGFSVLMFIGTIWASTYKRRMQDINRPIIVVAILLLLTSTMHMIITIIHVEDGLVKYRDTWPGGPTAFFANMTVETYVIKHALYILQTVLADGVMVYRCYVLWRSIWVIILPSMLWCGIIVTGTRAVYGNSQATANPGNVFAADVENWIIAFFALTLTTNILCSGLLAYRIWMIERSVSKVRATKGTMMQIVRVLVDAAVLYSVVLLSLLLCFVTTNNGESVLTDLVIPSAVYTCHEQH</sequence>
<keyword evidence="3" id="KW-1185">Reference proteome</keyword>
<comment type="caution">
    <text evidence="2">The sequence shown here is derived from an EMBL/GenBank/DDBJ whole genome shotgun (WGS) entry which is preliminary data.</text>
</comment>
<evidence type="ECO:0000313" key="3">
    <source>
        <dbReference type="Proteomes" id="UP000714275"/>
    </source>
</evidence>
<accession>A0A9P6ZY56</accession>
<gene>
    <name evidence="2" type="ORF">EV702DRAFT_143707</name>
</gene>
<dbReference type="AlphaFoldDB" id="A0A9P6ZY56"/>
<feature type="transmembrane region" description="Helical" evidence="1">
    <location>
        <begin position="34"/>
        <end position="52"/>
    </location>
</feature>
<name>A0A9P6ZY56_9AGAM</name>
<feature type="transmembrane region" description="Helical" evidence="1">
    <location>
        <begin position="230"/>
        <end position="252"/>
    </location>
</feature>
<evidence type="ECO:0000256" key="1">
    <source>
        <dbReference type="SAM" id="Phobius"/>
    </source>
</evidence>
<dbReference type="Proteomes" id="UP000714275">
    <property type="component" value="Unassembled WGS sequence"/>
</dbReference>
<reference evidence="2" key="1">
    <citation type="journal article" date="2020" name="New Phytol.">
        <title>Comparative genomics reveals dynamic genome evolution in host specialist ectomycorrhizal fungi.</title>
        <authorList>
            <person name="Lofgren L.A."/>
            <person name="Nguyen N.H."/>
            <person name="Vilgalys R."/>
            <person name="Ruytinx J."/>
            <person name="Liao H.L."/>
            <person name="Branco S."/>
            <person name="Kuo A."/>
            <person name="LaButti K."/>
            <person name="Lipzen A."/>
            <person name="Andreopoulos W."/>
            <person name="Pangilinan J."/>
            <person name="Riley R."/>
            <person name="Hundley H."/>
            <person name="Na H."/>
            <person name="Barry K."/>
            <person name="Grigoriev I.V."/>
            <person name="Stajich J.E."/>
            <person name="Kennedy P.G."/>
        </authorList>
    </citation>
    <scope>NUCLEOTIDE SEQUENCE</scope>
    <source>
        <strain evidence="2">DOB743</strain>
    </source>
</reference>
<proteinExistence type="predicted"/>
<protein>
    <submittedName>
        <fullName evidence="2">Uncharacterized protein</fullName>
    </submittedName>
</protein>
<feature type="transmembrane region" description="Helical" evidence="1">
    <location>
        <begin position="64"/>
        <end position="86"/>
    </location>
</feature>
<organism evidence="2 3">
    <name type="scientific">Suillus placidus</name>
    <dbReference type="NCBI Taxonomy" id="48579"/>
    <lineage>
        <taxon>Eukaryota</taxon>
        <taxon>Fungi</taxon>
        <taxon>Dikarya</taxon>
        <taxon>Basidiomycota</taxon>
        <taxon>Agaricomycotina</taxon>
        <taxon>Agaricomycetes</taxon>
        <taxon>Agaricomycetidae</taxon>
        <taxon>Boletales</taxon>
        <taxon>Suillineae</taxon>
        <taxon>Suillaceae</taxon>
        <taxon>Suillus</taxon>
    </lineage>
</organism>
<keyword evidence="1" id="KW-0472">Membrane</keyword>
<keyword evidence="1" id="KW-1133">Transmembrane helix</keyword>
<feature type="transmembrane region" description="Helical" evidence="1">
    <location>
        <begin position="143"/>
        <end position="164"/>
    </location>
</feature>
<feature type="transmembrane region" description="Helical" evidence="1">
    <location>
        <begin position="184"/>
        <end position="209"/>
    </location>
</feature>
<keyword evidence="1" id="KW-0812">Transmembrane</keyword>
<dbReference type="EMBL" id="JABBWD010000014">
    <property type="protein sequence ID" value="KAG1778898.1"/>
    <property type="molecule type" value="Genomic_DNA"/>
</dbReference>
<evidence type="ECO:0000313" key="2">
    <source>
        <dbReference type="EMBL" id="KAG1778898.1"/>
    </source>
</evidence>
<dbReference type="OrthoDB" id="3354175at2759"/>